<evidence type="ECO:0000313" key="3">
    <source>
        <dbReference type="EMBL" id="MCD9643704.1"/>
    </source>
</evidence>
<gene>
    <name evidence="3" type="ORF">HAX54_031361</name>
</gene>
<accession>A0ABS8VC96</accession>
<keyword evidence="1" id="KW-0378">Hydrolase</keyword>
<feature type="region of interest" description="Disordered" evidence="2">
    <location>
        <begin position="21"/>
        <end position="42"/>
    </location>
</feature>
<evidence type="ECO:0000313" key="4">
    <source>
        <dbReference type="Proteomes" id="UP000823775"/>
    </source>
</evidence>
<evidence type="ECO:0000256" key="2">
    <source>
        <dbReference type="SAM" id="MobiDB-lite"/>
    </source>
</evidence>
<dbReference type="PANTHER" id="PTHR45666:SF22">
    <property type="entry name" value="TYPE I INOSITOL POLYPHOSPHATE 5-PHOSPHATASE 4"/>
    <property type="match status" value="1"/>
</dbReference>
<dbReference type="InterPro" id="IPR036691">
    <property type="entry name" value="Endo/exonu/phosph_ase_sf"/>
</dbReference>
<dbReference type="InterPro" id="IPR045849">
    <property type="entry name" value="IP5P_plant"/>
</dbReference>
<dbReference type="EMBL" id="JACEIK010003975">
    <property type="protein sequence ID" value="MCD9643704.1"/>
    <property type="molecule type" value="Genomic_DNA"/>
</dbReference>
<comment type="caution">
    <text evidence="3">The sequence shown here is derived from an EMBL/GenBank/DDBJ whole genome shotgun (WGS) entry which is preliminary data.</text>
</comment>
<evidence type="ECO:0000256" key="1">
    <source>
        <dbReference type="ARBA" id="ARBA00022801"/>
    </source>
</evidence>
<sequence>MSPSPNPRSKLLNGMLFEGSSRRKASSLFPRRQSDFDPNIDGATDLATMVPGQVLSSGYRPSDYSSSHRPATIPLRPSDFSRWGSSDDDYGPGDSACCFVFTSNYLAWGSLIHRIALSTVLPKHLLRCKTGALLENDQLRIEQRRGRVFVGWKEGKIYFYDISNIRGIQIGVIEYCGMEVRSSKAIISYIHESLDFPDHRPVSSVFWAEVESNSASLKEMEDAKPPAFEYAPISIRHIFIS</sequence>
<reference evidence="3 4" key="1">
    <citation type="journal article" date="2021" name="BMC Genomics">
        <title>Datura genome reveals duplications of psychoactive alkaloid biosynthetic genes and high mutation rate following tissue culture.</title>
        <authorList>
            <person name="Rajewski A."/>
            <person name="Carter-House D."/>
            <person name="Stajich J."/>
            <person name="Litt A."/>
        </authorList>
    </citation>
    <scope>NUCLEOTIDE SEQUENCE [LARGE SCALE GENOMIC DNA]</scope>
    <source>
        <strain evidence="3">AR-01</strain>
    </source>
</reference>
<keyword evidence="4" id="KW-1185">Reference proteome</keyword>
<name>A0ABS8VC96_DATST</name>
<organism evidence="3 4">
    <name type="scientific">Datura stramonium</name>
    <name type="common">Jimsonweed</name>
    <name type="synonym">Common thornapple</name>
    <dbReference type="NCBI Taxonomy" id="4076"/>
    <lineage>
        <taxon>Eukaryota</taxon>
        <taxon>Viridiplantae</taxon>
        <taxon>Streptophyta</taxon>
        <taxon>Embryophyta</taxon>
        <taxon>Tracheophyta</taxon>
        <taxon>Spermatophyta</taxon>
        <taxon>Magnoliopsida</taxon>
        <taxon>eudicotyledons</taxon>
        <taxon>Gunneridae</taxon>
        <taxon>Pentapetalae</taxon>
        <taxon>asterids</taxon>
        <taxon>lamiids</taxon>
        <taxon>Solanales</taxon>
        <taxon>Solanaceae</taxon>
        <taxon>Solanoideae</taxon>
        <taxon>Datureae</taxon>
        <taxon>Datura</taxon>
    </lineage>
</organism>
<proteinExistence type="predicted"/>
<dbReference type="Gene3D" id="3.60.10.10">
    <property type="entry name" value="Endonuclease/exonuclease/phosphatase"/>
    <property type="match status" value="1"/>
</dbReference>
<dbReference type="Proteomes" id="UP000823775">
    <property type="component" value="Unassembled WGS sequence"/>
</dbReference>
<protein>
    <submittedName>
        <fullName evidence="3">Uncharacterized protein</fullName>
    </submittedName>
</protein>
<dbReference type="PANTHER" id="PTHR45666">
    <property type="entry name" value="TYPE IV INOSITOL POLYPHOSPHATE 5-PHOSPHATASE 9"/>
    <property type="match status" value="1"/>
</dbReference>